<dbReference type="GO" id="GO:0006310">
    <property type="term" value="P:DNA recombination"/>
    <property type="evidence" value="ECO:0007669"/>
    <property type="project" value="InterPro"/>
</dbReference>
<feature type="coiled-coil region" evidence="6">
    <location>
        <begin position="297"/>
        <end position="324"/>
    </location>
</feature>
<dbReference type="GO" id="GO:0003676">
    <property type="term" value="F:nucleic acid binding"/>
    <property type="evidence" value="ECO:0007669"/>
    <property type="project" value="InterPro"/>
</dbReference>
<keyword evidence="4" id="KW-0378">Hydrolase</keyword>
<evidence type="ECO:0000256" key="1">
    <source>
        <dbReference type="ARBA" id="ARBA00005915"/>
    </source>
</evidence>
<organism evidence="10">
    <name type="scientific">uncultured bacterium Contig17</name>
    <dbReference type="NCBI Taxonomy" id="1393492"/>
    <lineage>
        <taxon>Bacteria</taxon>
        <taxon>environmental samples</taxon>
    </lineage>
</organism>
<dbReference type="PANTHER" id="PTHR30255:SF2">
    <property type="entry name" value="SINGLE-STRANDED-DNA-SPECIFIC EXONUCLEASE RECJ"/>
    <property type="match status" value="1"/>
</dbReference>
<dbReference type="SUPFAM" id="SSF64182">
    <property type="entry name" value="DHH phosphoesterases"/>
    <property type="match status" value="1"/>
</dbReference>
<dbReference type="GO" id="GO:0006281">
    <property type="term" value="P:DNA repair"/>
    <property type="evidence" value="ECO:0007669"/>
    <property type="project" value="InterPro"/>
</dbReference>
<evidence type="ECO:0000256" key="6">
    <source>
        <dbReference type="SAM" id="Coils"/>
    </source>
</evidence>
<evidence type="ECO:0000259" key="7">
    <source>
        <dbReference type="Pfam" id="PF01368"/>
    </source>
</evidence>
<name>W0FHW4_9BACT</name>
<dbReference type="NCBIfam" id="TIGR00644">
    <property type="entry name" value="recJ"/>
    <property type="match status" value="1"/>
</dbReference>
<evidence type="ECO:0000256" key="2">
    <source>
        <dbReference type="ARBA" id="ARBA00019841"/>
    </source>
</evidence>
<dbReference type="InterPro" id="IPR038763">
    <property type="entry name" value="DHH_sf"/>
</dbReference>
<dbReference type="AlphaFoldDB" id="W0FHW4"/>
<dbReference type="InterPro" id="IPR041122">
    <property type="entry name" value="RecJ_OB"/>
</dbReference>
<dbReference type="Pfam" id="PF17768">
    <property type="entry name" value="RecJ_OB"/>
    <property type="match status" value="1"/>
</dbReference>
<dbReference type="InterPro" id="IPR003156">
    <property type="entry name" value="DHHA1_dom"/>
</dbReference>
<feature type="domain" description="DDH" evidence="7">
    <location>
        <begin position="75"/>
        <end position="216"/>
    </location>
</feature>
<dbReference type="Pfam" id="PF02272">
    <property type="entry name" value="DHHA1"/>
    <property type="match status" value="1"/>
</dbReference>
<evidence type="ECO:0000256" key="3">
    <source>
        <dbReference type="ARBA" id="ARBA00022722"/>
    </source>
</evidence>
<evidence type="ECO:0000313" key="10">
    <source>
        <dbReference type="EMBL" id="AHF24328.1"/>
    </source>
</evidence>
<dbReference type="EMBL" id="KC246790">
    <property type="protein sequence ID" value="AHF24328.1"/>
    <property type="molecule type" value="Genomic_DNA"/>
</dbReference>
<accession>W0FHW4</accession>
<evidence type="ECO:0000256" key="5">
    <source>
        <dbReference type="ARBA" id="ARBA00022839"/>
    </source>
</evidence>
<dbReference type="Gene3D" id="3.90.1640.30">
    <property type="match status" value="1"/>
</dbReference>
<dbReference type="GO" id="GO:0008409">
    <property type="term" value="F:5'-3' exonuclease activity"/>
    <property type="evidence" value="ECO:0007669"/>
    <property type="project" value="InterPro"/>
</dbReference>
<comment type="similarity">
    <text evidence="1">Belongs to the RecJ family.</text>
</comment>
<keyword evidence="5 10" id="KW-0269">Exonuclease</keyword>
<proteinExistence type="inferred from homology"/>
<evidence type="ECO:0000256" key="4">
    <source>
        <dbReference type="ARBA" id="ARBA00022801"/>
    </source>
</evidence>
<dbReference type="PANTHER" id="PTHR30255">
    <property type="entry name" value="SINGLE-STRANDED-DNA-SPECIFIC EXONUCLEASE RECJ"/>
    <property type="match status" value="1"/>
</dbReference>
<evidence type="ECO:0000259" key="9">
    <source>
        <dbReference type="Pfam" id="PF17768"/>
    </source>
</evidence>
<feature type="domain" description="RecJ OB" evidence="9">
    <location>
        <begin position="445"/>
        <end position="548"/>
    </location>
</feature>
<keyword evidence="3" id="KW-0540">Nuclease</keyword>
<dbReference type="Pfam" id="PF01368">
    <property type="entry name" value="DHH"/>
    <property type="match status" value="1"/>
</dbReference>
<dbReference type="Gene3D" id="3.10.310.30">
    <property type="match status" value="1"/>
</dbReference>
<reference evidence="10" key="1">
    <citation type="journal article" date="2013" name="PLoS ONE">
        <title>Metagenomic insights into the carbohydrate-active enzymes carried by the microorganisms adhering to solid digesta in the rumen of cows.</title>
        <authorList>
            <person name="Wang L."/>
            <person name="Hatem A."/>
            <person name="Catalyurek U.V."/>
            <person name="Morrison M."/>
            <person name="Yu Z."/>
        </authorList>
    </citation>
    <scope>NUCLEOTIDE SEQUENCE</scope>
</reference>
<dbReference type="InterPro" id="IPR051673">
    <property type="entry name" value="SSDNA_exonuclease_RecJ"/>
</dbReference>
<protein>
    <recommendedName>
        <fullName evidence="2">Single-stranded-DNA-specific exonuclease RecJ</fullName>
    </recommendedName>
</protein>
<evidence type="ECO:0000259" key="8">
    <source>
        <dbReference type="Pfam" id="PF02272"/>
    </source>
</evidence>
<dbReference type="InterPro" id="IPR004610">
    <property type="entry name" value="RecJ"/>
</dbReference>
<keyword evidence="6" id="KW-0175">Coiled coil</keyword>
<feature type="domain" description="DHHA1" evidence="8">
    <location>
        <begin position="338"/>
        <end position="432"/>
    </location>
</feature>
<sequence length="563" mass="61191">MMNCEFTPRAPADLSPLGSLSGWMSALLRTRGVDTEEKARRFLNPSLSELHDPFRMEGMETAVKLIRDAVNAGTRIMIFGDYDADGVCAVSILLETLTEEGAQVSFRLPSRQKDGYGLNEDAVREIARVAGMLITVDCGISNHSEVALAKSLGMTVIVTDHHQLPETLPEADAVLNPLLGNYPCPFLCGAGVVLKICQALQGIPGLEKRLDLAAIATVADIVPLQDENRIIVREGMRRMEKTGRPGLKALLECSGTSAPLQADALAFRIGPRLNAAGRLGDAALGVRLLLTGKPETAREAARQLEEMNRLRQNQEREITSAVLRRIGEDPSFAEDRALVIAGEGWNPGLVGLAAGKICERYYRPAIVLSIPEDGGPAVGSCRSIPGINIYEVLRQCGGLLLRYGGHAQAAGLSVARENIPALRETMNRIIRETVDEGVFIRRLEYDLEIPFREWTQETLSELGQLEPTGCGNPSPVFLLSGASVQSMRCVGRDLSHLQLSLLTPENTYVRAIAFSMGEEAENEYTDVDLLYRPVLNAFNGRVSIEAQVSAIHPSDYQGISTGH</sequence>
<dbReference type="InterPro" id="IPR001667">
    <property type="entry name" value="DDH_dom"/>
</dbReference>